<dbReference type="EMBL" id="JAUEPT010000137">
    <property type="protein sequence ID" value="KAK0430668.1"/>
    <property type="molecule type" value="Genomic_DNA"/>
</dbReference>
<organism evidence="1 2">
    <name type="scientific">Armillaria borealis</name>
    <dbReference type="NCBI Taxonomy" id="47425"/>
    <lineage>
        <taxon>Eukaryota</taxon>
        <taxon>Fungi</taxon>
        <taxon>Dikarya</taxon>
        <taxon>Basidiomycota</taxon>
        <taxon>Agaricomycotina</taxon>
        <taxon>Agaricomycetes</taxon>
        <taxon>Agaricomycetidae</taxon>
        <taxon>Agaricales</taxon>
        <taxon>Marasmiineae</taxon>
        <taxon>Physalacriaceae</taxon>
        <taxon>Armillaria</taxon>
    </lineage>
</organism>
<comment type="caution">
    <text evidence="1">The sequence shown here is derived from an EMBL/GenBank/DDBJ whole genome shotgun (WGS) entry which is preliminary data.</text>
</comment>
<evidence type="ECO:0000313" key="1">
    <source>
        <dbReference type="EMBL" id="KAK0430668.1"/>
    </source>
</evidence>
<proteinExistence type="predicted"/>
<accession>A0AA39MEB4</accession>
<reference evidence="1" key="1">
    <citation type="submission" date="2023-06" db="EMBL/GenBank/DDBJ databases">
        <authorList>
            <consortium name="Lawrence Berkeley National Laboratory"/>
            <person name="Ahrendt S."/>
            <person name="Sahu N."/>
            <person name="Indic B."/>
            <person name="Wong-Bajracharya J."/>
            <person name="Merenyi Z."/>
            <person name="Ke H.-M."/>
            <person name="Monk M."/>
            <person name="Kocsube S."/>
            <person name="Drula E."/>
            <person name="Lipzen A."/>
            <person name="Balint B."/>
            <person name="Henrissat B."/>
            <person name="Andreopoulos B."/>
            <person name="Martin F.M."/>
            <person name="Harder C.B."/>
            <person name="Rigling D."/>
            <person name="Ford K.L."/>
            <person name="Foster G.D."/>
            <person name="Pangilinan J."/>
            <person name="Papanicolaou A."/>
            <person name="Barry K."/>
            <person name="LaButti K."/>
            <person name="Viragh M."/>
            <person name="Koriabine M."/>
            <person name="Yan M."/>
            <person name="Riley R."/>
            <person name="Champramary S."/>
            <person name="Plett K.L."/>
            <person name="Tsai I.J."/>
            <person name="Slot J."/>
            <person name="Sipos G."/>
            <person name="Plett J."/>
            <person name="Nagy L.G."/>
            <person name="Grigoriev I.V."/>
        </authorList>
    </citation>
    <scope>NUCLEOTIDE SEQUENCE</scope>
    <source>
        <strain evidence="1">FPL87.14</strain>
    </source>
</reference>
<keyword evidence="2" id="KW-1185">Reference proteome</keyword>
<sequence>MRGWIGHPGNAQVDLRVDTCMDITLISEEFYAMMVNPPPIRNGLKLNLYQLTHNDTKLQGYIHTSVFIKANNAYMVPKMAIPILLGEDYQTSYELNISHSTENGVWLSYCKCPDLVVRAVPVSPLVEGPQPREILSTRTAARLYFDNPGSEEQRESYTCSAQMLKKVVVTIDEGSVTEEDMESLRMREVIDVGDLPEHLKEWAWSMLEKHEKAFGFDGRLGQYPQS</sequence>
<gene>
    <name evidence="1" type="ORF">EV421DRAFT_1743800</name>
</gene>
<evidence type="ECO:0000313" key="2">
    <source>
        <dbReference type="Proteomes" id="UP001175226"/>
    </source>
</evidence>
<protein>
    <submittedName>
        <fullName evidence="1">Uncharacterized protein</fullName>
    </submittedName>
</protein>
<name>A0AA39MEB4_9AGAR</name>
<dbReference type="Proteomes" id="UP001175226">
    <property type="component" value="Unassembled WGS sequence"/>
</dbReference>
<dbReference type="AlphaFoldDB" id="A0AA39MEB4"/>